<dbReference type="Proteomes" id="UP001430919">
    <property type="component" value="Unassembled WGS sequence"/>
</dbReference>
<reference evidence="1" key="1">
    <citation type="submission" date="2021-11" db="EMBL/GenBank/DDBJ databases">
        <title>Description of novel Flavobacterium species.</title>
        <authorList>
            <person name="Saticioglu I.B."/>
            <person name="Ay H."/>
            <person name="Altun S."/>
            <person name="Duman M."/>
        </authorList>
    </citation>
    <scope>NUCLEOTIDE SEQUENCE</scope>
    <source>
        <strain evidence="1">F-65</strain>
    </source>
</reference>
<evidence type="ECO:0000313" key="1">
    <source>
        <dbReference type="EMBL" id="MCC9072830.1"/>
    </source>
</evidence>
<gene>
    <name evidence="1" type="ORF">LNQ49_14680</name>
</gene>
<name>A0ABS8MVP5_9FLAO</name>
<keyword evidence="2" id="KW-1185">Reference proteome</keyword>
<accession>A0ABS8MVP5</accession>
<sequence>MKKIVFILLLKMSIVSAQKKDIIYRMSYDSYPTVGYSYEVGVLRLHEDYSYSLLWQKYNSRKMARKSILNSSNKEIGMWKTSGDTLELHDNNDKKSRKFIVIGDKKMVFLIEGTERSDKYWRKIKY</sequence>
<organism evidence="1 2">
    <name type="scientific">Flavobacterium pisciphilum</name>
    <dbReference type="NCBI Taxonomy" id="2893755"/>
    <lineage>
        <taxon>Bacteria</taxon>
        <taxon>Pseudomonadati</taxon>
        <taxon>Bacteroidota</taxon>
        <taxon>Flavobacteriia</taxon>
        <taxon>Flavobacteriales</taxon>
        <taxon>Flavobacteriaceae</taxon>
        <taxon>Flavobacterium</taxon>
    </lineage>
</organism>
<evidence type="ECO:0008006" key="3">
    <source>
        <dbReference type="Google" id="ProtNLM"/>
    </source>
</evidence>
<comment type="caution">
    <text evidence="1">The sequence shown here is derived from an EMBL/GenBank/DDBJ whole genome shotgun (WGS) entry which is preliminary data.</text>
</comment>
<dbReference type="RefSeq" id="WP_229989761.1">
    <property type="nucleotide sequence ID" value="NZ_JAJJMO010000001.1"/>
</dbReference>
<protein>
    <recommendedName>
        <fullName evidence="3">Lipocalin-like domain-containing protein</fullName>
    </recommendedName>
</protein>
<evidence type="ECO:0000313" key="2">
    <source>
        <dbReference type="Proteomes" id="UP001430919"/>
    </source>
</evidence>
<dbReference type="EMBL" id="JAJJMO010000001">
    <property type="protein sequence ID" value="MCC9072830.1"/>
    <property type="molecule type" value="Genomic_DNA"/>
</dbReference>
<proteinExistence type="predicted"/>